<keyword evidence="3" id="KW-1133">Transmembrane helix</keyword>
<evidence type="ECO:0000313" key="4">
    <source>
        <dbReference type="EMBL" id="VYU54966.1"/>
    </source>
</evidence>
<dbReference type="AlphaFoldDB" id="A0A6N3FT05"/>
<evidence type="ECO:0000256" key="2">
    <source>
        <dbReference type="ARBA" id="ARBA00023287"/>
    </source>
</evidence>
<dbReference type="GO" id="GO:0030420">
    <property type="term" value="P:establishment of competence for transformation"/>
    <property type="evidence" value="ECO:0007669"/>
    <property type="project" value="UniProtKB-KW"/>
</dbReference>
<evidence type="ECO:0000256" key="1">
    <source>
        <dbReference type="ARBA" id="ARBA00004241"/>
    </source>
</evidence>
<gene>
    <name evidence="4" type="ORF">ECLFYP2_00529</name>
</gene>
<name>A0A6N3FT05_ENTCA</name>
<organism evidence="4">
    <name type="scientific">Enterococcus casseliflavus</name>
    <name type="common">Enterococcus flavescens</name>
    <dbReference type="NCBI Taxonomy" id="37734"/>
    <lineage>
        <taxon>Bacteria</taxon>
        <taxon>Bacillati</taxon>
        <taxon>Bacillota</taxon>
        <taxon>Bacilli</taxon>
        <taxon>Lactobacillales</taxon>
        <taxon>Enterococcaceae</taxon>
        <taxon>Enterococcus</taxon>
    </lineage>
</organism>
<reference evidence="4" key="1">
    <citation type="submission" date="2019-11" db="EMBL/GenBank/DDBJ databases">
        <authorList>
            <person name="Feng L."/>
        </authorList>
    </citation>
    <scope>NUCLEOTIDE SEQUENCE</scope>
    <source>
        <strain evidence="4">ECasseliflavusLFYP2</strain>
    </source>
</reference>
<dbReference type="PROSITE" id="PS00409">
    <property type="entry name" value="PROKAR_NTER_METHYL"/>
    <property type="match status" value="1"/>
</dbReference>
<keyword evidence="3" id="KW-0812">Transmembrane</keyword>
<evidence type="ECO:0000256" key="3">
    <source>
        <dbReference type="SAM" id="Phobius"/>
    </source>
</evidence>
<dbReference type="GO" id="GO:0009986">
    <property type="term" value="C:cell surface"/>
    <property type="evidence" value="ECO:0007669"/>
    <property type="project" value="UniProtKB-SubCell"/>
</dbReference>
<keyword evidence="3" id="KW-0472">Membrane</keyword>
<feature type="transmembrane region" description="Helical" evidence="3">
    <location>
        <begin position="21"/>
        <end position="43"/>
    </location>
</feature>
<comment type="subcellular location">
    <subcellularLocation>
        <location evidence="1">Cell surface</location>
    </subcellularLocation>
</comment>
<dbReference type="InterPro" id="IPR012902">
    <property type="entry name" value="N_methyl_site"/>
</dbReference>
<dbReference type="EMBL" id="CACRTX010000016">
    <property type="protein sequence ID" value="VYU54966.1"/>
    <property type="molecule type" value="Genomic_DNA"/>
</dbReference>
<evidence type="ECO:0008006" key="5">
    <source>
        <dbReference type="Google" id="ProtNLM"/>
    </source>
</evidence>
<keyword evidence="2" id="KW-0178">Competence</keyword>
<protein>
    <recommendedName>
        <fullName evidence="5">Prepilin-type N-terminal cleavage/methylation domain-containing protein</fullName>
    </recommendedName>
</protein>
<proteinExistence type="predicted"/>
<sequence length="232" mass="26651">MMKLKNGRQAHRVLDESGFSLVEILGAIVILGIAMVMIAMLIIQNNLILSYNTRMEEAIAARDDVKEWLIYRAQTQDLADLNIGIFTARPSWMMGDPDDPSEIRRHHLVLDNSGIQYNAQGQPMYEEIPIAVDDLNRGRFIRKVVYDHSGAHLPQPLANSEENRLYMGTYLSENEETTNYLVKVSIREDPRHGLREDSYDRRQLGIGLIIQVFDKQTGAFLTETYLHWVVDY</sequence>
<accession>A0A6N3FT05</accession>